<protein>
    <recommendedName>
        <fullName evidence="4">tRNA pseudouridine synthase A</fullName>
        <ecNumber evidence="4">5.4.99.12</ecNumber>
    </recommendedName>
    <alternativeName>
        <fullName evidence="4">tRNA pseudouridine(38-40) synthase</fullName>
    </alternativeName>
    <alternativeName>
        <fullName evidence="4">tRNA pseudouridylate synthase I</fullName>
    </alternativeName>
    <alternativeName>
        <fullName evidence="4">tRNA-uridine isomerase I</fullName>
    </alternativeName>
</protein>
<proteinExistence type="inferred from homology"/>
<comment type="catalytic activity">
    <reaction evidence="4 5">
        <text>uridine(38/39/40) in tRNA = pseudouridine(38/39/40) in tRNA</text>
        <dbReference type="Rhea" id="RHEA:22376"/>
        <dbReference type="Rhea" id="RHEA-COMP:10085"/>
        <dbReference type="Rhea" id="RHEA-COMP:10087"/>
        <dbReference type="ChEBI" id="CHEBI:65314"/>
        <dbReference type="ChEBI" id="CHEBI:65315"/>
        <dbReference type="EC" id="5.4.99.12"/>
    </reaction>
</comment>
<comment type="function">
    <text evidence="4">Formation of pseudouridine at positions 38, 39 and 40 in the anticodon stem and loop of transfer RNAs.</text>
</comment>
<evidence type="ECO:0000256" key="4">
    <source>
        <dbReference type="HAMAP-Rule" id="MF_00171"/>
    </source>
</evidence>
<accession>A0ABS9EJW7</accession>
<dbReference type="HAMAP" id="MF_00171">
    <property type="entry name" value="TruA"/>
    <property type="match status" value="1"/>
</dbReference>
<feature type="domain" description="Pseudouridine synthase I TruA alpha/beta" evidence="6">
    <location>
        <begin position="144"/>
        <end position="245"/>
    </location>
</feature>
<evidence type="ECO:0000259" key="6">
    <source>
        <dbReference type="Pfam" id="PF01416"/>
    </source>
</evidence>
<dbReference type="GO" id="GO:0160147">
    <property type="term" value="F:tRNA pseudouridine(38-40) synthase activity"/>
    <property type="evidence" value="ECO:0007669"/>
    <property type="project" value="UniProtKB-EC"/>
</dbReference>
<evidence type="ECO:0000256" key="3">
    <source>
        <dbReference type="ARBA" id="ARBA00023235"/>
    </source>
</evidence>
<dbReference type="SUPFAM" id="SSF55120">
    <property type="entry name" value="Pseudouridine synthase"/>
    <property type="match status" value="1"/>
</dbReference>
<dbReference type="InterPro" id="IPR001406">
    <property type="entry name" value="PsdUridine_synth_TruA"/>
</dbReference>
<comment type="caution">
    <text evidence="4">Lacks conserved residue(s) required for the propagation of feature annotation.</text>
</comment>
<dbReference type="InterPro" id="IPR020094">
    <property type="entry name" value="TruA/RsuA/RluB/E/F_N"/>
</dbReference>
<dbReference type="InterPro" id="IPR020103">
    <property type="entry name" value="PsdUridine_synth_cat_dom_sf"/>
</dbReference>
<gene>
    <name evidence="4 7" type="primary">truA</name>
    <name evidence="7" type="ORF">L2W38_01550</name>
</gene>
<comment type="subunit">
    <text evidence="4">Homodimer.</text>
</comment>
<evidence type="ECO:0000313" key="7">
    <source>
        <dbReference type="EMBL" id="MCF4141502.1"/>
    </source>
</evidence>
<comment type="similarity">
    <text evidence="1 4 5">Belongs to the tRNA pseudouridine synthase TruA family.</text>
</comment>
<dbReference type="Gene3D" id="3.30.70.660">
    <property type="entry name" value="Pseudouridine synthase I, catalytic domain, C-terminal subdomain"/>
    <property type="match status" value="1"/>
</dbReference>
<keyword evidence="3 4" id="KW-0413">Isomerase</keyword>
<dbReference type="CDD" id="cd02570">
    <property type="entry name" value="PseudoU_synth_EcTruA"/>
    <property type="match status" value="1"/>
</dbReference>
<evidence type="ECO:0000313" key="8">
    <source>
        <dbReference type="Proteomes" id="UP001200430"/>
    </source>
</evidence>
<dbReference type="Gene3D" id="3.30.70.580">
    <property type="entry name" value="Pseudouridine synthase I, catalytic domain, N-terminal subdomain"/>
    <property type="match status" value="1"/>
</dbReference>
<keyword evidence="2 4" id="KW-0819">tRNA processing</keyword>
<feature type="active site" description="Nucleophile" evidence="4">
    <location>
        <position position="51"/>
    </location>
</feature>
<organism evidence="7 8">
    <name type="scientific">Dethiosulfovibrio marinus</name>
    <dbReference type="NCBI Taxonomy" id="133532"/>
    <lineage>
        <taxon>Bacteria</taxon>
        <taxon>Thermotogati</taxon>
        <taxon>Synergistota</taxon>
        <taxon>Synergistia</taxon>
        <taxon>Synergistales</taxon>
        <taxon>Dethiosulfovibrionaceae</taxon>
        <taxon>Dethiosulfovibrio</taxon>
    </lineage>
</organism>
<dbReference type="Proteomes" id="UP001200430">
    <property type="component" value="Unassembled WGS sequence"/>
</dbReference>
<dbReference type="PIRSF" id="PIRSF001430">
    <property type="entry name" value="tRNA_psdUrid_synth"/>
    <property type="match status" value="1"/>
</dbReference>
<dbReference type="Pfam" id="PF01416">
    <property type="entry name" value="PseudoU_synth_1"/>
    <property type="match status" value="2"/>
</dbReference>
<dbReference type="EC" id="5.4.99.12" evidence="4"/>
<evidence type="ECO:0000256" key="1">
    <source>
        <dbReference type="ARBA" id="ARBA00009375"/>
    </source>
</evidence>
<feature type="domain" description="Pseudouridine synthase I TruA alpha/beta" evidence="6">
    <location>
        <begin position="8"/>
        <end position="101"/>
    </location>
</feature>
<sequence length="247" mass="28027">MKYALEISYEGSYFSGWQLQPDSITVQEVLEEALTVLEGAPVKVSGAGRTDSGVHARGQVASFELSKTWDPYRLTLAVNANLPEHVSVMRASAVPDDFDARRSALWREYAYFVWHGPSCFPHVRDMVWWRKRDDWNIDAVDGCCRALVGEHDFGAFCRLSECPENAVRTLFSVRHIRRGRLSIFRIRGRGFLTNMVRIILGNIDAVATGKKRLEWFERLLLGGTRVDSATTAPASGLFFWRVGYDDF</sequence>
<evidence type="ECO:0000256" key="2">
    <source>
        <dbReference type="ARBA" id="ARBA00022694"/>
    </source>
</evidence>
<dbReference type="InterPro" id="IPR020097">
    <property type="entry name" value="PsdUridine_synth_TruA_a/b_dom"/>
</dbReference>
<reference evidence="7 8" key="1">
    <citation type="submission" date="2022-01" db="EMBL/GenBank/DDBJ databases">
        <title>Dethiosulfovibrio faecalis sp. nov., a novel proteolytic, non-sulfur-reducing bacterium isolated from a marine aquaculture solid waste bioreactor.</title>
        <authorList>
            <person name="Grabowski S."/>
            <person name="Apolinario E."/>
            <person name="Schneider N."/>
            <person name="Marshall C.W."/>
            <person name="Sowers K.R."/>
        </authorList>
    </citation>
    <scope>NUCLEOTIDE SEQUENCE [LARGE SCALE GENOMIC DNA]</scope>
    <source>
        <strain evidence="7 8">DSM 12537</strain>
    </source>
</reference>
<dbReference type="RefSeq" id="WP_236097938.1">
    <property type="nucleotide sequence ID" value="NZ_JAKGUD010000001.1"/>
</dbReference>
<dbReference type="EMBL" id="JAKGUD010000001">
    <property type="protein sequence ID" value="MCF4141502.1"/>
    <property type="molecule type" value="Genomic_DNA"/>
</dbReference>
<comment type="caution">
    <text evidence="7">The sequence shown here is derived from an EMBL/GenBank/DDBJ whole genome shotgun (WGS) entry which is preliminary data.</text>
</comment>
<name>A0ABS9EJW7_9BACT</name>
<evidence type="ECO:0000256" key="5">
    <source>
        <dbReference type="RuleBase" id="RU003792"/>
    </source>
</evidence>
<dbReference type="PANTHER" id="PTHR11142:SF0">
    <property type="entry name" value="TRNA PSEUDOURIDINE SYNTHASE-LIKE 1"/>
    <property type="match status" value="1"/>
</dbReference>
<keyword evidence="8" id="KW-1185">Reference proteome</keyword>
<dbReference type="PANTHER" id="PTHR11142">
    <property type="entry name" value="PSEUDOURIDYLATE SYNTHASE"/>
    <property type="match status" value="1"/>
</dbReference>
<feature type="binding site" evidence="4">
    <location>
        <position position="109"/>
    </location>
    <ligand>
        <name>substrate</name>
    </ligand>
</feature>
<dbReference type="InterPro" id="IPR020095">
    <property type="entry name" value="PsdUridine_synth_TruA_C"/>
</dbReference>
<dbReference type="NCBIfam" id="TIGR00071">
    <property type="entry name" value="hisT_truA"/>
    <property type="match status" value="1"/>
</dbReference>